<dbReference type="RefSeq" id="WP_214435040.1">
    <property type="nucleotide sequence ID" value="NZ_CAWPUQ010000155.1"/>
</dbReference>
<protein>
    <submittedName>
        <fullName evidence="1">Tryptophan 7-halogenase</fullName>
    </submittedName>
</protein>
<dbReference type="Pfam" id="PF04820">
    <property type="entry name" value="Trp_halogenase"/>
    <property type="match status" value="1"/>
</dbReference>
<proteinExistence type="predicted"/>
<organism evidence="1 2">
    <name type="scientific">Dendronalium phyllosphericum CENA369</name>
    <dbReference type="NCBI Taxonomy" id="1725256"/>
    <lineage>
        <taxon>Bacteria</taxon>
        <taxon>Bacillati</taxon>
        <taxon>Cyanobacteriota</taxon>
        <taxon>Cyanophyceae</taxon>
        <taxon>Nostocales</taxon>
        <taxon>Nostocaceae</taxon>
        <taxon>Dendronalium</taxon>
        <taxon>Dendronalium phyllosphericum</taxon>
    </lineage>
</organism>
<dbReference type="GO" id="GO:0004497">
    <property type="term" value="F:monooxygenase activity"/>
    <property type="evidence" value="ECO:0007669"/>
    <property type="project" value="InterPro"/>
</dbReference>
<accession>A0A8J7LHU1</accession>
<dbReference type="InterPro" id="IPR006905">
    <property type="entry name" value="Flavin_halogenase"/>
</dbReference>
<sequence>MPIVEVWLGLLLGSFTLQQREDFYSDRNVWVIANFWYLAISWSGKSTCITKFSLYARTQSFLSHHYSNLCPTPKLIDATNRYIADLWDKICDFLTIHFKFNHRLDTPFWKHCQE</sequence>
<dbReference type="Proteomes" id="UP000662314">
    <property type="component" value="Unassembled WGS sequence"/>
</dbReference>
<evidence type="ECO:0000313" key="2">
    <source>
        <dbReference type="Proteomes" id="UP000662314"/>
    </source>
</evidence>
<dbReference type="AlphaFoldDB" id="A0A8J7LHU1"/>
<name>A0A8J7LHU1_9NOST</name>
<dbReference type="Gene3D" id="3.50.50.60">
    <property type="entry name" value="FAD/NAD(P)-binding domain"/>
    <property type="match status" value="1"/>
</dbReference>
<evidence type="ECO:0000313" key="1">
    <source>
        <dbReference type="EMBL" id="MBH8576304.1"/>
    </source>
</evidence>
<dbReference type="EMBL" id="JAECZA010000228">
    <property type="protein sequence ID" value="MBH8576304.1"/>
    <property type="molecule type" value="Genomic_DNA"/>
</dbReference>
<comment type="caution">
    <text evidence="1">The sequence shown here is derived from an EMBL/GenBank/DDBJ whole genome shotgun (WGS) entry which is preliminary data.</text>
</comment>
<gene>
    <name evidence="1" type="ORF">I8752_25600</name>
</gene>
<reference evidence="1 2" key="1">
    <citation type="journal article" date="2021" name="Int. J. Syst. Evol. Microbiol.">
        <title>Amazonocrinis nigriterrae gen. nov., sp. nov., Atlanticothrix silvestris gen. nov., sp. nov. and Dendronalium phyllosphericum gen. nov., sp. nov., nostocacean cyanobacteria from Brazilian environments.</title>
        <authorList>
            <person name="Alvarenga D.O."/>
            <person name="Andreote A.P.D."/>
            <person name="Branco L.H.Z."/>
            <person name="Delbaje E."/>
            <person name="Cruz R.B."/>
            <person name="Varani A.M."/>
            <person name="Fiore M.F."/>
        </authorList>
    </citation>
    <scope>NUCLEOTIDE SEQUENCE [LARGE SCALE GENOMIC DNA]</scope>
    <source>
        <strain evidence="1 2">CENA369</strain>
    </source>
</reference>
<dbReference type="InterPro" id="IPR036188">
    <property type="entry name" value="FAD/NAD-bd_sf"/>
</dbReference>
<keyword evidence="2" id="KW-1185">Reference proteome</keyword>